<evidence type="ECO:0000313" key="1">
    <source>
        <dbReference type="EMBL" id="VAW70927.1"/>
    </source>
</evidence>
<dbReference type="SUPFAM" id="SSF52091">
    <property type="entry name" value="SpoIIaa-like"/>
    <property type="match status" value="1"/>
</dbReference>
<protein>
    <recommendedName>
        <fullName evidence="2">STAS/SEC14 domain-containing protein</fullName>
    </recommendedName>
</protein>
<organism evidence="1">
    <name type="scientific">hydrothermal vent metagenome</name>
    <dbReference type="NCBI Taxonomy" id="652676"/>
    <lineage>
        <taxon>unclassified sequences</taxon>
        <taxon>metagenomes</taxon>
        <taxon>ecological metagenomes</taxon>
    </lineage>
</organism>
<dbReference type="EMBL" id="UOFI01000211">
    <property type="protein sequence ID" value="VAW70927.1"/>
    <property type="molecule type" value="Genomic_DNA"/>
</dbReference>
<reference evidence="1" key="1">
    <citation type="submission" date="2018-06" db="EMBL/GenBank/DDBJ databases">
        <authorList>
            <person name="Zhirakovskaya E."/>
        </authorList>
    </citation>
    <scope>NUCLEOTIDE SEQUENCE</scope>
</reference>
<accession>A0A3B0Y5W3</accession>
<gene>
    <name evidence="1" type="ORF">MNBD_GAMMA09-3920</name>
</gene>
<sequence length="124" mass="14365">MAIEFVYNNQNNILTAKVKGCLDIDEFEVFMKNLVSATDIPSDVNALWDIREMEFDNIDFEFENRLVERVKQFANVRGTAKAAIVSNYTLGYPLIKMLVILLEEISRNVKAFEVVEEAEHWLMN</sequence>
<dbReference type="Gene3D" id="3.40.50.10600">
    <property type="entry name" value="SpoIIaa-like domains"/>
    <property type="match status" value="1"/>
</dbReference>
<dbReference type="InterPro" id="IPR038396">
    <property type="entry name" value="SpoIIAA-like_sf"/>
</dbReference>
<name>A0A3B0Y5W3_9ZZZZ</name>
<dbReference type="InterPro" id="IPR036513">
    <property type="entry name" value="STAS_dom_sf"/>
</dbReference>
<evidence type="ECO:0008006" key="2">
    <source>
        <dbReference type="Google" id="ProtNLM"/>
    </source>
</evidence>
<proteinExistence type="predicted"/>
<dbReference type="AlphaFoldDB" id="A0A3B0Y5W3"/>